<feature type="domain" description="Nucleoside phosphorylase" evidence="5">
    <location>
        <begin position="36"/>
        <end position="293"/>
    </location>
</feature>
<organism evidence="7 8">
    <name type="scientific">Fusarium oxysporum f. sp. radicis-cucumerinum</name>
    <dbReference type="NCBI Taxonomy" id="327505"/>
    <lineage>
        <taxon>Eukaryota</taxon>
        <taxon>Fungi</taxon>
        <taxon>Dikarya</taxon>
        <taxon>Ascomycota</taxon>
        <taxon>Pezizomycotina</taxon>
        <taxon>Sordariomycetes</taxon>
        <taxon>Hypocreomycetidae</taxon>
        <taxon>Hypocreales</taxon>
        <taxon>Nectriaceae</taxon>
        <taxon>Fusarium</taxon>
        <taxon>Fusarium oxysporum species complex</taxon>
    </lineage>
</organism>
<dbReference type="PROSITE" id="PS50297">
    <property type="entry name" value="ANK_REP_REGION"/>
    <property type="match status" value="8"/>
</dbReference>
<keyword evidence="2 3" id="KW-0040">ANK repeat</keyword>
<feature type="repeat" description="ANK" evidence="3">
    <location>
        <begin position="1214"/>
        <end position="1246"/>
    </location>
</feature>
<feature type="repeat" description="ANK" evidence="3">
    <location>
        <begin position="1181"/>
        <end position="1213"/>
    </location>
</feature>
<dbReference type="PANTHER" id="PTHR24141">
    <property type="entry name" value="2-5A-DEPENDENT RIBONUCLEASE"/>
    <property type="match status" value="1"/>
</dbReference>
<accession>A0A2H3GUF4</accession>
<dbReference type="AlphaFoldDB" id="A0A2H3GUF4"/>
<dbReference type="SUPFAM" id="SSF48403">
    <property type="entry name" value="Ankyrin repeat"/>
    <property type="match status" value="2"/>
</dbReference>
<dbReference type="PRINTS" id="PR01415">
    <property type="entry name" value="ANKYRIN"/>
</dbReference>
<dbReference type="GO" id="GO:0004540">
    <property type="term" value="F:RNA nuclease activity"/>
    <property type="evidence" value="ECO:0007669"/>
    <property type="project" value="TreeGrafter"/>
</dbReference>
<dbReference type="Gene3D" id="1.25.40.20">
    <property type="entry name" value="Ankyrin repeat-containing domain"/>
    <property type="match status" value="3"/>
</dbReference>
<dbReference type="STRING" id="327505.A0A2H3GUF4"/>
<dbReference type="InterPro" id="IPR056884">
    <property type="entry name" value="NPHP3-like_N"/>
</dbReference>
<dbReference type="Pfam" id="PF01048">
    <property type="entry name" value="PNP_UDP_1"/>
    <property type="match status" value="1"/>
</dbReference>
<keyword evidence="1" id="KW-0677">Repeat</keyword>
<dbReference type="Pfam" id="PF24883">
    <property type="entry name" value="NPHP3_N"/>
    <property type="match status" value="1"/>
</dbReference>
<reference evidence="7 8" key="2">
    <citation type="journal article" date="2017" name="Sci. Rep.">
        <title>A mobile pathogenicity chromosome in Fusarium oxysporum for infection of multiple cucurbit species.</title>
        <authorList>
            <person name="van Dam P."/>
            <person name="Fokkens L."/>
            <person name="Ayukawa Y."/>
            <person name="van der Gragt M."/>
            <person name="Ter Horst A."/>
            <person name="Brankovics B."/>
            <person name="Houterman P.M."/>
            <person name="Arie T."/>
            <person name="Rep M."/>
        </authorList>
    </citation>
    <scope>NUCLEOTIDE SEQUENCE [LARGE SCALE GENOMIC DNA]</scope>
    <source>
        <strain evidence="7 8">Forc016</strain>
    </source>
</reference>
<protein>
    <submittedName>
        <fullName evidence="7">Uncharacterized protein</fullName>
    </submittedName>
</protein>
<dbReference type="PROSITE" id="PS50088">
    <property type="entry name" value="ANK_REPEAT"/>
    <property type="match status" value="8"/>
</dbReference>
<comment type="caution">
    <text evidence="7">The sequence shown here is derived from an EMBL/GenBank/DDBJ whole genome shotgun (WGS) entry which is preliminary data.</text>
</comment>
<name>A0A2H3GUF4_FUSOX</name>
<dbReference type="Gene3D" id="3.40.50.1580">
    <property type="entry name" value="Nucleoside phosphorylase domain"/>
    <property type="match status" value="1"/>
</dbReference>
<evidence type="ECO:0000256" key="1">
    <source>
        <dbReference type="ARBA" id="ARBA00022737"/>
    </source>
</evidence>
<evidence type="ECO:0000256" key="2">
    <source>
        <dbReference type="ARBA" id="ARBA00023043"/>
    </source>
</evidence>
<feature type="repeat" description="ANK" evidence="3">
    <location>
        <begin position="1115"/>
        <end position="1147"/>
    </location>
</feature>
<evidence type="ECO:0000313" key="7">
    <source>
        <dbReference type="EMBL" id="PCD30464.1"/>
    </source>
</evidence>
<dbReference type="GO" id="GO:0003723">
    <property type="term" value="F:RNA binding"/>
    <property type="evidence" value="ECO:0007669"/>
    <property type="project" value="TreeGrafter"/>
</dbReference>
<dbReference type="GO" id="GO:0006396">
    <property type="term" value="P:RNA processing"/>
    <property type="evidence" value="ECO:0007669"/>
    <property type="project" value="TreeGrafter"/>
</dbReference>
<feature type="repeat" description="ANK" evidence="3">
    <location>
        <begin position="1148"/>
        <end position="1180"/>
    </location>
</feature>
<evidence type="ECO:0000256" key="4">
    <source>
        <dbReference type="SAM" id="MobiDB-lite"/>
    </source>
</evidence>
<dbReference type="Proteomes" id="UP000219602">
    <property type="component" value="Chromosome 9"/>
</dbReference>
<dbReference type="Pfam" id="PF12796">
    <property type="entry name" value="Ank_2"/>
    <property type="match status" value="4"/>
</dbReference>
<dbReference type="GO" id="GO:0009116">
    <property type="term" value="P:nucleoside metabolic process"/>
    <property type="evidence" value="ECO:0007669"/>
    <property type="project" value="InterPro"/>
</dbReference>
<dbReference type="SMART" id="SM00248">
    <property type="entry name" value="ANK"/>
    <property type="match status" value="10"/>
</dbReference>
<dbReference type="InterPro" id="IPR002110">
    <property type="entry name" value="Ankyrin_rpt"/>
</dbReference>
<dbReference type="EMBL" id="MABQ02000007">
    <property type="protein sequence ID" value="PCD30464.1"/>
    <property type="molecule type" value="Genomic_DNA"/>
</dbReference>
<feature type="repeat" description="ANK" evidence="3">
    <location>
        <begin position="1049"/>
        <end position="1081"/>
    </location>
</feature>
<feature type="repeat" description="ANK" evidence="3">
    <location>
        <begin position="983"/>
        <end position="1015"/>
    </location>
</feature>
<dbReference type="SUPFAM" id="SSF52540">
    <property type="entry name" value="P-loop containing nucleoside triphosphate hydrolases"/>
    <property type="match status" value="1"/>
</dbReference>
<evidence type="ECO:0000256" key="3">
    <source>
        <dbReference type="PROSITE-ProRule" id="PRU00023"/>
    </source>
</evidence>
<evidence type="ECO:0000313" key="8">
    <source>
        <dbReference type="Proteomes" id="UP000219602"/>
    </source>
</evidence>
<dbReference type="InterPro" id="IPR035994">
    <property type="entry name" value="Nucleoside_phosphorylase_sf"/>
</dbReference>
<sequence>MPDSDGDYSQPLKRRKLAYRSTENDSLYDRYTIAWICALYIETAAALVMLDETHDELPRRPNDNNAYTLGRIKNHNIVIACLPQDQYGNNNAANVLTSLTRTFPSIRRGLMVGIGGGAPGKVDIHLGDIVVGTRIMQYDLGKVMTGGQILRTATPKSPDYSLCTAVANLRAKHELSRSQVPLILQERIPQDTDYHRPSAPDYLFQKSYEHDVSKSTCESCDHGRLEKRELRRSNEPKIHYGGIGSSNQVMKDAVTRDSLAEDLDIICFEMEAAGLMDVLPCLPIRGICDYSDSHKAKGWQKYAAAVAAAYARELLESLPATGDASDSVSKDHPPQQVDTGDRRQQLLESLRFEQIDSRKTTIKAAYSKTCSWLLKHPDYLEWLDSAKQPQHHGFFWIRGKPGAGKSILMKFIYINSKKTDICRKALTISFFFNARGDLLEQSVSGMYRSLLLQLLEGYPDLQRDLDDPDLIPRTQLTTCPSLNVLKDLFRYAVSFLEGRSLTCIVDALDECDEQQIKDMIDFFEELAEQCVENTIRFQVCFSSRHYPYVDIKSGVRLTLEGQEGHSEDLKHYISKHLRIADATLVEELKQMMLEKAAGVFLWVALVVNILNKEDSRGRLALRRRLQEVPSQLSELFRDILTRDQEHIEDLLLSILWILLAKRPLTPEEYYHAIWCGLFLKGLADVEIPPITSDAEDCFNKCIISSSKGLAETTRGGKPTVQFMHESVRDFLIKDGGLYELWPELGADWESHGHERLKFCCNAYVFHEAIGNAIDKQQFSGPRAMKNKLLEEFPFLEYASQFVLSHANSAAYKISQQRFLGSFPVSNWVRIFNVFENYKVRKYNEDADILYILAERGCPELIRIRLETHPGIERGGGRYRHPLLAAIAKGNKDSVIALLGLSSRFQNGIDITKDLECRVDSVQPDHTPLTWAFYEGHLGICALLLDQSPQVRESDFRNFMESDDTEFVKRVLEKGWYVTTRSRGGKTPLHVASENGFLDATKLLLDKGADIQAKAYGRCSPLHIASANGHLEVAKMLLDKGANVNAEGIARATPLHEASKNGHLEVVRLLLNNVVDPGATDENGMTPLYIALRRGHIDTVKLLLDKGADIAVIDKHRRTLLHIASANGHLEVAKMLLDKGANVNAEGIARATPLHEASKNGHLEVVRLLLNNVVDPGATDENGMTPLHIALRRGHIDTVKLLLDKGADIAAIDKYRRTPLHIASRWGHIEVVKILLDKGADTTAIDQDGKTPLFEALDNDYIEIAKMLT</sequence>
<gene>
    <name evidence="7" type="ORF">AU210_010145</name>
</gene>
<feature type="compositionally biased region" description="Basic and acidic residues" evidence="4">
    <location>
        <begin position="328"/>
        <end position="342"/>
    </location>
</feature>
<feature type="repeat" description="ANK" evidence="3">
    <location>
        <begin position="1016"/>
        <end position="1048"/>
    </location>
</feature>
<dbReference type="SUPFAM" id="SSF53167">
    <property type="entry name" value="Purine and uridine phosphorylases"/>
    <property type="match status" value="1"/>
</dbReference>
<feature type="domain" description="Nephrocystin 3-like N-terminal" evidence="6">
    <location>
        <begin position="369"/>
        <end position="544"/>
    </location>
</feature>
<evidence type="ECO:0000259" key="5">
    <source>
        <dbReference type="Pfam" id="PF01048"/>
    </source>
</evidence>
<feature type="repeat" description="ANK" evidence="3">
    <location>
        <begin position="1082"/>
        <end position="1114"/>
    </location>
</feature>
<dbReference type="PANTHER" id="PTHR24141:SF1">
    <property type="entry name" value="2-5A-DEPENDENT RIBONUCLEASE"/>
    <property type="match status" value="1"/>
</dbReference>
<dbReference type="Gene3D" id="3.40.50.300">
    <property type="entry name" value="P-loop containing nucleotide triphosphate hydrolases"/>
    <property type="match status" value="1"/>
</dbReference>
<dbReference type="InterPro" id="IPR036770">
    <property type="entry name" value="Ankyrin_rpt-contain_sf"/>
</dbReference>
<reference evidence="7 8" key="1">
    <citation type="journal article" date="2016" name="Environ. Microbiol.">
        <title>Effector profiles distinguish formae speciales of Fusarium oxysporum.</title>
        <authorList>
            <person name="van Dam P."/>
            <person name="Fokkens L."/>
            <person name="Schmidt S.M."/>
            <person name="Linmans J.H."/>
            <person name="Kistler H.C."/>
            <person name="Ma L.J."/>
            <person name="Rep M."/>
        </authorList>
    </citation>
    <scope>NUCLEOTIDE SEQUENCE [LARGE SCALE GENOMIC DNA]</scope>
    <source>
        <strain evidence="7 8">Forc016</strain>
    </source>
</reference>
<feature type="region of interest" description="Disordered" evidence="4">
    <location>
        <begin position="321"/>
        <end position="342"/>
    </location>
</feature>
<proteinExistence type="predicted"/>
<evidence type="ECO:0000259" key="6">
    <source>
        <dbReference type="Pfam" id="PF24883"/>
    </source>
</evidence>
<dbReference type="InterPro" id="IPR027417">
    <property type="entry name" value="P-loop_NTPase"/>
</dbReference>
<dbReference type="InterPro" id="IPR000845">
    <property type="entry name" value="Nucleoside_phosphorylase_d"/>
</dbReference>